<dbReference type="EMBL" id="JAVDPY010000016">
    <property type="protein sequence ID" value="MDR6336737.1"/>
    <property type="molecule type" value="Genomic_DNA"/>
</dbReference>
<dbReference type="Proteomes" id="UP001245370">
    <property type="component" value="Unassembled WGS sequence"/>
</dbReference>
<sequence length="235" mass="25875">MTAAFFDYPKAAAFGRVVPKSRIYEHAGVGTALKDLFVTQVDQIVWKYKLAPETMNLAATKAVGEIQVFGISLRNGKLDEEVLRAIDRAIPFPLIFELSWSGKRKAVAAFKRPSDADATKRVVSAYFATDWAPDDAPRKPLPVTLNLGGLYDALLTALMPKAAATAEQTGEDIQTRVARMEAIRAKSREVDRIKARLAREKQFNKRVAINAELRAARQELELLSGGEPTNAAMSE</sequence>
<proteinExistence type="predicted"/>
<dbReference type="InterPro" id="IPR025503">
    <property type="entry name" value="DUF4391"/>
</dbReference>
<dbReference type="RefSeq" id="WP_281809995.1">
    <property type="nucleotide sequence ID" value="NZ_BSDO01000014.1"/>
</dbReference>
<name>A0A9W6CSJ3_XANFL</name>
<keyword evidence="4" id="KW-1185">Reference proteome</keyword>
<accession>A0A9W6CSJ3</accession>
<organism evidence="1 3">
    <name type="scientific">Xanthobacter flavus</name>
    <dbReference type="NCBI Taxonomy" id="281"/>
    <lineage>
        <taxon>Bacteria</taxon>
        <taxon>Pseudomonadati</taxon>
        <taxon>Pseudomonadota</taxon>
        <taxon>Alphaproteobacteria</taxon>
        <taxon>Hyphomicrobiales</taxon>
        <taxon>Xanthobacteraceae</taxon>
        <taxon>Xanthobacter</taxon>
    </lineage>
</organism>
<evidence type="ECO:0000313" key="1">
    <source>
        <dbReference type="EMBL" id="GLI25326.1"/>
    </source>
</evidence>
<evidence type="ECO:0000313" key="3">
    <source>
        <dbReference type="Proteomes" id="UP001144397"/>
    </source>
</evidence>
<dbReference type="Pfam" id="PF14335">
    <property type="entry name" value="DUF4391"/>
    <property type="match status" value="1"/>
</dbReference>
<evidence type="ECO:0000313" key="4">
    <source>
        <dbReference type="Proteomes" id="UP001245370"/>
    </source>
</evidence>
<protein>
    <recommendedName>
        <fullName evidence="5">Methyl-accepting chemotaxis protein</fullName>
    </recommendedName>
</protein>
<gene>
    <name evidence="2" type="ORF">GGQ86_005241</name>
    <name evidence="1" type="ORF">XFLAVUS301_50000</name>
</gene>
<dbReference type="GeneID" id="95765773"/>
<dbReference type="AlphaFoldDB" id="A0A9W6CSJ3"/>
<dbReference type="EMBL" id="BSDO01000014">
    <property type="protein sequence ID" value="GLI25326.1"/>
    <property type="molecule type" value="Genomic_DNA"/>
</dbReference>
<dbReference type="Proteomes" id="UP001144397">
    <property type="component" value="Unassembled WGS sequence"/>
</dbReference>
<evidence type="ECO:0008006" key="5">
    <source>
        <dbReference type="Google" id="ProtNLM"/>
    </source>
</evidence>
<evidence type="ECO:0000313" key="2">
    <source>
        <dbReference type="EMBL" id="MDR6336737.1"/>
    </source>
</evidence>
<reference evidence="2 4" key="2">
    <citation type="submission" date="2023-07" db="EMBL/GenBank/DDBJ databases">
        <title>Genomic Encyclopedia of Type Strains, Phase IV (KMG-IV): sequencing the most valuable type-strain genomes for metagenomic binning, comparative biology and taxonomic classification.</title>
        <authorList>
            <person name="Goeker M."/>
        </authorList>
    </citation>
    <scope>NUCLEOTIDE SEQUENCE [LARGE SCALE GENOMIC DNA]</scope>
    <source>
        <strain evidence="2 4">DSM 338</strain>
    </source>
</reference>
<comment type="caution">
    <text evidence="1">The sequence shown here is derived from an EMBL/GenBank/DDBJ whole genome shotgun (WGS) entry which is preliminary data.</text>
</comment>
<reference evidence="1" key="1">
    <citation type="submission" date="2022-12" db="EMBL/GenBank/DDBJ databases">
        <title>Reference genome sequencing for broad-spectrum identification of bacterial and archaeal isolates by mass spectrometry.</title>
        <authorList>
            <person name="Sekiguchi Y."/>
            <person name="Tourlousse D.M."/>
        </authorList>
    </citation>
    <scope>NUCLEOTIDE SEQUENCE</scope>
    <source>
        <strain evidence="1">301</strain>
    </source>
</reference>